<organism evidence="2 3">
    <name type="scientific">Spinacia oleracea</name>
    <name type="common">Spinach</name>
    <dbReference type="NCBI Taxonomy" id="3562"/>
    <lineage>
        <taxon>Eukaryota</taxon>
        <taxon>Viridiplantae</taxon>
        <taxon>Streptophyta</taxon>
        <taxon>Embryophyta</taxon>
        <taxon>Tracheophyta</taxon>
        <taxon>Spermatophyta</taxon>
        <taxon>Magnoliopsida</taxon>
        <taxon>eudicotyledons</taxon>
        <taxon>Gunneridae</taxon>
        <taxon>Pentapetalae</taxon>
        <taxon>Caryophyllales</taxon>
        <taxon>Chenopodiaceae</taxon>
        <taxon>Chenopodioideae</taxon>
        <taxon>Anserineae</taxon>
        <taxon>Spinacia</taxon>
    </lineage>
</organism>
<dbReference type="PANTHER" id="PTHR46033:SF83">
    <property type="entry name" value="PROTEIN MAINTENANCE OF MERISTEMS-LIKE"/>
    <property type="match status" value="1"/>
</dbReference>
<accession>A0ABM3RVV2</accession>
<dbReference type="RefSeq" id="XP_056699738.1">
    <property type="nucleotide sequence ID" value="XM_056843760.1"/>
</dbReference>
<evidence type="ECO:0000313" key="2">
    <source>
        <dbReference type="Proteomes" id="UP000813463"/>
    </source>
</evidence>
<dbReference type="PANTHER" id="PTHR46033">
    <property type="entry name" value="PROTEIN MAIN-LIKE 2"/>
    <property type="match status" value="1"/>
</dbReference>
<protein>
    <submittedName>
        <fullName evidence="3">Protein MAINTENANCE OF MERISTEMS-like</fullName>
    </submittedName>
</protein>
<evidence type="ECO:0000313" key="3">
    <source>
        <dbReference type="RefSeq" id="XP_056699738.1"/>
    </source>
</evidence>
<dbReference type="InterPro" id="IPR019557">
    <property type="entry name" value="AminoTfrase-like_pln_mobile"/>
</dbReference>
<feature type="domain" description="Aminotransferase-like plant mobile" evidence="1">
    <location>
        <begin position="86"/>
        <end position="397"/>
    </location>
</feature>
<dbReference type="GeneID" id="110804736"/>
<sequence>MPKNPLKFPHISSSMANQFIPQTLKPCQKPNNLIKPPLLSDIFGQKNLKKWPIKVKFPGWRKPHQNWAIWVEKVSLKFAKSWELSGICDGILSSLHEIKPNPEIVLALSEYWCSATNTFHFPWGEATITLEDVNVLFGLPVLGEAVNVSAVDTSHKNLESKLQRIKNSLSISTNESNGWIKYFNDENDEIEHVGFLAFWLSMFVFPDLDDRIVGSHGFSVAVRLARGAKIALAPAVLACLYRNLTFLTQHAADFDSAKKQISVPGPFQILQLWALERFPLLGSKLAKPLSLGQPRIGRWDKVSFKASLVDVRKALRSSGECFCWRPYALDLKNWRHRYFNLDVDKLLSDFSGDDDELKSFRVCLQPTELIGMDCTATYEPQRVMMQFVCGQKVHAETEFSIPLESGKVRLRLLEARKPSEEVDNTLQESAHGNAIIEGLEPECKDDDHKKLIPASNIIKTELNTDVTPEREILNVSASDNVTRDEEQSSEGLVVMDSDDKMADKMECKDVMRSRSRTMKSKTRVGDSADYPLLLDEYSSKPVKKVKKSA</sequence>
<gene>
    <name evidence="3" type="primary">LOC110804736</name>
</gene>
<reference evidence="2" key="1">
    <citation type="journal article" date="2021" name="Nat. Commun.">
        <title>Genomic analyses provide insights into spinach domestication and the genetic basis of agronomic traits.</title>
        <authorList>
            <person name="Cai X."/>
            <person name="Sun X."/>
            <person name="Xu C."/>
            <person name="Sun H."/>
            <person name="Wang X."/>
            <person name="Ge C."/>
            <person name="Zhang Z."/>
            <person name="Wang Q."/>
            <person name="Fei Z."/>
            <person name="Jiao C."/>
            <person name="Wang Q."/>
        </authorList>
    </citation>
    <scope>NUCLEOTIDE SEQUENCE [LARGE SCALE GENOMIC DNA]</scope>
    <source>
        <strain evidence="2">cv. Varoflay</strain>
    </source>
</reference>
<dbReference type="Pfam" id="PF10536">
    <property type="entry name" value="PMD"/>
    <property type="match status" value="1"/>
</dbReference>
<evidence type="ECO:0000259" key="1">
    <source>
        <dbReference type="Pfam" id="PF10536"/>
    </source>
</evidence>
<dbReference type="InterPro" id="IPR044824">
    <property type="entry name" value="MAIN-like"/>
</dbReference>
<name>A0ABM3RVV2_SPIOL</name>
<dbReference type="Proteomes" id="UP000813463">
    <property type="component" value="Chromosome 4"/>
</dbReference>
<reference evidence="3" key="2">
    <citation type="submission" date="2025-08" db="UniProtKB">
        <authorList>
            <consortium name="RefSeq"/>
        </authorList>
    </citation>
    <scope>IDENTIFICATION</scope>
    <source>
        <tissue evidence="3">Leaf</tissue>
    </source>
</reference>
<proteinExistence type="predicted"/>
<keyword evidence="2" id="KW-1185">Reference proteome</keyword>